<accession>A0AC35FH74</accession>
<proteinExistence type="predicted"/>
<reference evidence="2" key="1">
    <citation type="submission" date="2022-11" db="UniProtKB">
        <authorList>
            <consortium name="WormBaseParasite"/>
        </authorList>
    </citation>
    <scope>IDENTIFICATION</scope>
</reference>
<dbReference type="WBParaSite" id="PS1159_v2.g17455.t1">
    <property type="protein sequence ID" value="PS1159_v2.g17455.t1"/>
    <property type="gene ID" value="PS1159_v2.g17455"/>
</dbReference>
<name>A0AC35FH74_9BILA</name>
<dbReference type="Proteomes" id="UP000887580">
    <property type="component" value="Unplaced"/>
</dbReference>
<organism evidence="1 2">
    <name type="scientific">Panagrolaimus sp. PS1159</name>
    <dbReference type="NCBI Taxonomy" id="55785"/>
    <lineage>
        <taxon>Eukaryota</taxon>
        <taxon>Metazoa</taxon>
        <taxon>Ecdysozoa</taxon>
        <taxon>Nematoda</taxon>
        <taxon>Chromadorea</taxon>
        <taxon>Rhabditida</taxon>
        <taxon>Tylenchina</taxon>
        <taxon>Panagrolaimomorpha</taxon>
        <taxon>Panagrolaimoidea</taxon>
        <taxon>Panagrolaimidae</taxon>
        <taxon>Panagrolaimus</taxon>
    </lineage>
</organism>
<protein>
    <submittedName>
        <fullName evidence="2">Uncharacterized protein</fullName>
    </submittedName>
</protein>
<evidence type="ECO:0000313" key="2">
    <source>
        <dbReference type="WBParaSite" id="PS1159_v2.g17455.t1"/>
    </source>
</evidence>
<evidence type="ECO:0000313" key="1">
    <source>
        <dbReference type="Proteomes" id="UP000887580"/>
    </source>
</evidence>
<sequence length="151" mass="17144">MKIKKLKKRDDTIIFLTILDDYTKDDNVIKELVEYMITNVSEGLEIDDSIVGISEATFDASPQEDVLPLTDEQENGAIPIKLPNLSFSDFQAHFLPSLTNQQLPPPPIFFSPNTEQAQFAALQAYENSCKWITYKTQLEIEALKKSNTFNI</sequence>